<dbReference type="SUPFAM" id="SSF53187">
    <property type="entry name" value="Zn-dependent exopeptidases"/>
    <property type="match status" value="1"/>
</dbReference>
<keyword evidence="2" id="KW-0464">Manganese</keyword>
<keyword evidence="5" id="KW-1185">Reference proteome</keyword>
<dbReference type="PIRSF" id="PIRSF005962">
    <property type="entry name" value="Pept_M20D_amidohydro"/>
    <property type="match status" value="1"/>
</dbReference>
<dbReference type="STRING" id="1902579.BHV28_04560"/>
<dbReference type="PANTHER" id="PTHR11014:SF63">
    <property type="entry name" value="METALLOPEPTIDASE, PUTATIVE (AFU_ORTHOLOGUE AFUA_6G09600)-RELATED"/>
    <property type="match status" value="1"/>
</dbReference>
<dbReference type="GO" id="GO:0019877">
    <property type="term" value="P:diaminopimelate biosynthetic process"/>
    <property type="evidence" value="ECO:0007669"/>
    <property type="project" value="UniProtKB-ARBA"/>
</dbReference>
<evidence type="ECO:0000256" key="1">
    <source>
        <dbReference type="ARBA" id="ARBA00022801"/>
    </source>
</evidence>
<feature type="binding site" evidence="2">
    <location>
        <position position="105"/>
    </location>
    <ligand>
        <name>Mn(2+)</name>
        <dbReference type="ChEBI" id="CHEBI:29035"/>
        <label>2</label>
    </ligand>
</feature>
<reference evidence="4 5" key="2">
    <citation type="journal article" date="2016" name="Sci. Rep.">
        <title>The genome of Rhizobiales bacteria in predatory ants reveals urease gene functions but no genes for nitrogen fixation.</title>
        <authorList>
            <person name="Neuvonen M.M."/>
            <person name="Tamarit D."/>
            <person name="Naslund K."/>
            <person name="Liebig J."/>
            <person name="Feldhaar H."/>
            <person name="Moran N.A."/>
            <person name="Guy L."/>
            <person name="Andersson S.G."/>
        </authorList>
    </citation>
    <scope>NUCLEOTIDE SEQUENCE [LARGE SCALE GENOMIC DNA]</scope>
    <source>
        <strain evidence="4 5">Hsal</strain>
    </source>
</reference>
<dbReference type="Gene3D" id="3.40.630.10">
    <property type="entry name" value="Zn peptidases"/>
    <property type="match status" value="1"/>
</dbReference>
<dbReference type="PANTHER" id="PTHR11014">
    <property type="entry name" value="PEPTIDASE M20 FAMILY MEMBER"/>
    <property type="match status" value="1"/>
</dbReference>
<dbReference type="GO" id="GO:0046872">
    <property type="term" value="F:metal ion binding"/>
    <property type="evidence" value="ECO:0007669"/>
    <property type="project" value="UniProtKB-KW"/>
</dbReference>
<dbReference type="Pfam" id="PF07687">
    <property type="entry name" value="M20_dimer"/>
    <property type="match status" value="1"/>
</dbReference>
<dbReference type="GO" id="GO:0050118">
    <property type="term" value="F:N-acetyldiaminopimelate deacetylase activity"/>
    <property type="evidence" value="ECO:0007669"/>
    <property type="project" value="UniProtKB-ARBA"/>
</dbReference>
<feature type="binding site" evidence="2">
    <location>
        <position position="359"/>
    </location>
    <ligand>
        <name>Mn(2+)</name>
        <dbReference type="ChEBI" id="CHEBI:29035"/>
        <label>2</label>
    </ligand>
</feature>
<feature type="binding site" evidence="2">
    <location>
        <position position="138"/>
    </location>
    <ligand>
        <name>Mn(2+)</name>
        <dbReference type="ChEBI" id="CHEBI:29035"/>
        <label>2</label>
    </ligand>
</feature>
<evidence type="ECO:0000259" key="3">
    <source>
        <dbReference type="Pfam" id="PF07687"/>
    </source>
</evidence>
<dbReference type="Pfam" id="PF01546">
    <property type="entry name" value="Peptidase_M20"/>
    <property type="match status" value="1"/>
</dbReference>
<dbReference type="NCBIfam" id="TIGR01891">
    <property type="entry name" value="amidohydrolases"/>
    <property type="match status" value="1"/>
</dbReference>
<accession>A0A1U9JTH7</accession>
<evidence type="ECO:0000313" key="5">
    <source>
        <dbReference type="Proteomes" id="UP000188912"/>
    </source>
</evidence>
<evidence type="ECO:0000256" key="2">
    <source>
        <dbReference type="PIRSR" id="PIRSR005962-1"/>
    </source>
</evidence>
<dbReference type="Proteomes" id="UP000188912">
    <property type="component" value="Chromosome"/>
</dbReference>
<dbReference type="InterPro" id="IPR002933">
    <property type="entry name" value="Peptidase_M20"/>
</dbReference>
<keyword evidence="1" id="KW-0378">Hydrolase</keyword>
<evidence type="ECO:0000313" key="4">
    <source>
        <dbReference type="EMBL" id="AQS41168.1"/>
    </source>
</evidence>
<feature type="domain" description="Peptidase M20 dimerisation" evidence="3">
    <location>
        <begin position="187"/>
        <end position="282"/>
    </location>
</feature>
<dbReference type="KEGG" id="thd:BHV28_04560"/>
<protein>
    <submittedName>
        <fullName evidence="4">Amidohydrolase</fullName>
    </submittedName>
</protein>
<dbReference type="EMBL" id="CP017315">
    <property type="protein sequence ID" value="AQS41168.1"/>
    <property type="molecule type" value="Genomic_DNA"/>
</dbReference>
<feature type="binding site" evidence="2">
    <location>
        <position position="164"/>
    </location>
    <ligand>
        <name>Mn(2+)</name>
        <dbReference type="ChEBI" id="CHEBI:29035"/>
        <label>2</label>
    </ligand>
</feature>
<name>A0A1U9JTH7_9HYPH</name>
<dbReference type="AlphaFoldDB" id="A0A1U9JTH7"/>
<dbReference type="InterPro" id="IPR017439">
    <property type="entry name" value="Amidohydrolase"/>
</dbReference>
<dbReference type="CDD" id="cd05666">
    <property type="entry name" value="M20_Acy1-like"/>
    <property type="match status" value="1"/>
</dbReference>
<sequence>MSGTKINAQILPFLPEMVAIRHQLHISPELGFEEERTSRLVAEKLAGWGFEVTKIAGTGLVGTLRCGKGGRTIGLRADMDALPVYEETNLPYASKNSGRMHACGHDGHTTTLLAAARYLAETRNFNGTVHVIFQPAEEGLGGAHKMVEEGLFERFPCDAVYGFHNVPGIPLGQFCFMPGAVTAASDRARIIVRGKSGHGAQPQNAVDPIVVGAAIVSSIQTIISRNIDPQEAGVVTIGAFLSGEAFNIIPNEAELRLTARSYAPELRDFIEQRLRDIVHHQAAVFGAEAELDYERITPACHNNAAMTEFAEAVATDTFGKAALAAPRKPFTFGDDFAFMLEKCPGSYFFIGNGDSADLHNSRYDFNDALIGIGASFWGALVEKFLA</sequence>
<proteinExistence type="predicted"/>
<comment type="cofactor">
    <cofactor evidence="2">
        <name>Mn(2+)</name>
        <dbReference type="ChEBI" id="CHEBI:29035"/>
    </cofactor>
    <text evidence="2">The Mn(2+) ion enhances activity.</text>
</comment>
<dbReference type="SUPFAM" id="SSF55031">
    <property type="entry name" value="Bacterial exopeptidase dimerisation domain"/>
    <property type="match status" value="1"/>
</dbReference>
<feature type="binding site" evidence="2">
    <location>
        <position position="103"/>
    </location>
    <ligand>
        <name>Mn(2+)</name>
        <dbReference type="ChEBI" id="CHEBI:29035"/>
        <label>2</label>
    </ligand>
</feature>
<reference evidence="4 5" key="1">
    <citation type="journal article" date="2010" name="Science">
        <title>Genomic comparison of the ants Camponotus floridanus and Harpegnathos saltator.</title>
        <authorList>
            <person name="Bonasio R."/>
            <person name="Zhang G."/>
            <person name="Ye C."/>
            <person name="Mutti N.S."/>
            <person name="Fang X."/>
            <person name="Qin N."/>
            <person name="Donahue G."/>
            <person name="Yang P."/>
            <person name="Li Q."/>
            <person name="Li C."/>
            <person name="Zhang P."/>
            <person name="Huang Z."/>
            <person name="Berger S.L."/>
            <person name="Reinberg D."/>
            <person name="Wang J."/>
            <person name="Liebig J."/>
        </authorList>
    </citation>
    <scope>NUCLEOTIDE SEQUENCE [LARGE SCALE GENOMIC DNA]</scope>
    <source>
        <strain evidence="4 5">Hsal</strain>
    </source>
</reference>
<dbReference type="InterPro" id="IPR036264">
    <property type="entry name" value="Bact_exopeptidase_dim_dom"/>
</dbReference>
<dbReference type="InterPro" id="IPR011650">
    <property type="entry name" value="Peptidase_M20_dimer"/>
</dbReference>
<dbReference type="Gene3D" id="3.30.70.360">
    <property type="match status" value="1"/>
</dbReference>
<dbReference type="FunFam" id="3.30.70.360:FF:000001">
    <property type="entry name" value="N-acetyldiaminopimelate deacetylase"/>
    <property type="match status" value="1"/>
</dbReference>
<organism evidence="4 5">
    <name type="scientific">Candidatus Tokpelaia hoelldobleri</name>
    <dbReference type="NCBI Taxonomy" id="1902579"/>
    <lineage>
        <taxon>Bacteria</taxon>
        <taxon>Pseudomonadati</taxon>
        <taxon>Pseudomonadota</taxon>
        <taxon>Alphaproteobacteria</taxon>
        <taxon>Hyphomicrobiales</taxon>
        <taxon>Candidatus Tokpelaia</taxon>
    </lineage>
</organism>
<gene>
    <name evidence="4" type="ORF">BHV28_04560</name>
</gene>
<keyword evidence="2" id="KW-0479">Metal-binding</keyword>